<dbReference type="Gene3D" id="1.25.40.10">
    <property type="entry name" value="Tetratricopeptide repeat domain"/>
    <property type="match status" value="1"/>
</dbReference>
<dbReference type="GO" id="GO:0007166">
    <property type="term" value="P:cell surface receptor signaling pathway"/>
    <property type="evidence" value="ECO:0007669"/>
    <property type="project" value="InterPro"/>
</dbReference>
<dbReference type="Gene3D" id="1.20.930.20">
    <property type="entry name" value="Adaptor protein Cbl, N-terminal domain"/>
    <property type="match status" value="1"/>
</dbReference>
<evidence type="ECO:0000313" key="2">
    <source>
        <dbReference type="EMBL" id="KZW00475.1"/>
    </source>
</evidence>
<accession>A0A165NAT4</accession>
<dbReference type="InterPro" id="IPR011990">
    <property type="entry name" value="TPR-like_helical_dom_sf"/>
</dbReference>
<dbReference type="Gene3D" id="3.40.50.300">
    <property type="entry name" value="P-loop containing nucleotide triphosphate hydrolases"/>
    <property type="match status" value="1"/>
</dbReference>
<dbReference type="InterPro" id="IPR036537">
    <property type="entry name" value="Adaptor_Cbl_N_dom_sf"/>
</dbReference>
<dbReference type="InterPro" id="IPR049052">
    <property type="entry name" value="nSTAND1"/>
</dbReference>
<dbReference type="SUPFAM" id="SSF52540">
    <property type="entry name" value="P-loop containing nucleoside triphosphate hydrolases"/>
    <property type="match status" value="1"/>
</dbReference>
<feature type="domain" description="Novel STAND NTPase 1" evidence="1">
    <location>
        <begin position="179"/>
        <end position="319"/>
    </location>
</feature>
<evidence type="ECO:0000259" key="1">
    <source>
        <dbReference type="Pfam" id="PF20703"/>
    </source>
</evidence>
<dbReference type="SUPFAM" id="SSF48452">
    <property type="entry name" value="TPR-like"/>
    <property type="match status" value="2"/>
</dbReference>
<name>A0A165NAT4_EXIGL</name>
<protein>
    <recommendedName>
        <fullName evidence="1">Novel STAND NTPase 1 domain-containing protein</fullName>
    </recommendedName>
</protein>
<dbReference type="AlphaFoldDB" id="A0A165NAT4"/>
<dbReference type="PANTHER" id="PTHR47691">
    <property type="entry name" value="REGULATOR-RELATED"/>
    <property type="match status" value="1"/>
</dbReference>
<dbReference type="PRINTS" id="PR00364">
    <property type="entry name" value="DISEASERSIST"/>
</dbReference>
<keyword evidence="3" id="KW-1185">Reference proteome</keyword>
<dbReference type="Pfam" id="PF20703">
    <property type="entry name" value="nSTAND1"/>
    <property type="match status" value="1"/>
</dbReference>
<dbReference type="InParanoid" id="A0A165NAT4"/>
<dbReference type="CDD" id="cd21037">
    <property type="entry name" value="MLKL_NTD"/>
    <property type="match status" value="1"/>
</dbReference>
<dbReference type="STRING" id="1314781.A0A165NAT4"/>
<evidence type="ECO:0000313" key="3">
    <source>
        <dbReference type="Proteomes" id="UP000077266"/>
    </source>
</evidence>
<organism evidence="2 3">
    <name type="scientific">Exidia glandulosa HHB12029</name>
    <dbReference type="NCBI Taxonomy" id="1314781"/>
    <lineage>
        <taxon>Eukaryota</taxon>
        <taxon>Fungi</taxon>
        <taxon>Dikarya</taxon>
        <taxon>Basidiomycota</taxon>
        <taxon>Agaricomycotina</taxon>
        <taxon>Agaricomycetes</taxon>
        <taxon>Auriculariales</taxon>
        <taxon>Exidiaceae</taxon>
        <taxon>Exidia</taxon>
    </lineage>
</organism>
<reference evidence="2 3" key="1">
    <citation type="journal article" date="2016" name="Mol. Biol. Evol.">
        <title>Comparative Genomics of Early-Diverging Mushroom-Forming Fungi Provides Insights into the Origins of Lignocellulose Decay Capabilities.</title>
        <authorList>
            <person name="Nagy L.G."/>
            <person name="Riley R."/>
            <person name="Tritt A."/>
            <person name="Adam C."/>
            <person name="Daum C."/>
            <person name="Floudas D."/>
            <person name="Sun H."/>
            <person name="Yadav J.S."/>
            <person name="Pangilinan J."/>
            <person name="Larsson K.H."/>
            <person name="Matsuura K."/>
            <person name="Barry K."/>
            <person name="Labutti K."/>
            <person name="Kuo R."/>
            <person name="Ohm R.A."/>
            <person name="Bhattacharya S.S."/>
            <person name="Shirouzu T."/>
            <person name="Yoshinaga Y."/>
            <person name="Martin F.M."/>
            <person name="Grigoriev I.V."/>
            <person name="Hibbett D.S."/>
        </authorList>
    </citation>
    <scope>NUCLEOTIDE SEQUENCE [LARGE SCALE GENOMIC DNA]</scope>
    <source>
        <strain evidence="2 3">HHB12029</strain>
    </source>
</reference>
<dbReference type="Proteomes" id="UP000077266">
    <property type="component" value="Unassembled WGS sequence"/>
</dbReference>
<sequence length="930" mass="100818">MVIPLGLGLAGNIAGSAGQELVRAMFGVAQLVAESANNVRVNKAVAVELSRQVDEFITVVATEIDERQDDQHTDEWLLNLAAFLRVLSEVQEVLTQREDRSFLSQILHQEKDSAKLQDISDRVQRAFSILMLQWQLQNHAVLDSFSRATENTAALDQLDAHALALKANLSAAPSMPLQTFYFGRDTETQRIVDLFDADNSAYVAVLGGPGMGKTSFALSVANDPLVKARFGSRRFFVACDAADGQQGCLRVVSAAFGIANASNQATKKRLSAVLEVSRTLLILDNFEAAWEAPDQRDSAEALLQFLSGVASLSLIITMRGSERPQGVPWTRPLLPPLSPLDYVASAQTFLSICDQAEDGNTQLSTLLEPLEGIPLAITLMASLAQFEPIDALQLRWNESRTAILQRGSAQHKANSLDISIRLSLNSPRLMQVPASGQLLALLCLLPHGAVDSDVRLWTPATKDSARALSTLLQTALAYRTPEGRVRVMTPIREYMLAHQAPSDEHARPLFQHYFGLADLVFEEGRGSFSSPEAVAAISPEVENVTSVVRYTLKHSTDKRPAVKAALCLCRLFKDTGVGSSDPLHEALEISRSNGFDKLTADLTFQWAMLSYNTAMPGDPITLYKEARSYYEKAGDMNGVIDAVSALTMLLDTPAAIDAGKEMCRLSEERGDTLRIAQCNQRLADVYGRAGNVADARLCHERAIAALRSAEKPNDRLVAYSLYRIAGYDFSSGQIVQAIANIKTAIPLFRATSSSIGVRISLVLLGEIFLAQGDMVAAIEQLQLGATESRTAGDAARELDCQHLLAFAYLAAGREQAALETLNAADATLSTLGDDWMYVRAQSLQCRGQILLYGADLAGARAALNGAIIAARSRDRVVSPEYMRQREGEILITLGKVDLEDGLLDDAATCFIVAALSDRRPSPVARSGAVA</sequence>
<dbReference type="EMBL" id="KV425900">
    <property type="protein sequence ID" value="KZW00475.1"/>
    <property type="molecule type" value="Genomic_DNA"/>
</dbReference>
<dbReference type="InterPro" id="IPR027417">
    <property type="entry name" value="P-loop_NTPase"/>
</dbReference>
<dbReference type="InterPro" id="IPR059179">
    <property type="entry name" value="MLKL-like_MCAfunc"/>
</dbReference>
<gene>
    <name evidence="2" type="ORF">EXIGLDRAFT_745540</name>
</gene>
<dbReference type="PANTHER" id="PTHR47691:SF3">
    <property type="entry name" value="HTH-TYPE TRANSCRIPTIONAL REGULATOR RV0890C-RELATED"/>
    <property type="match status" value="1"/>
</dbReference>
<proteinExistence type="predicted"/>
<dbReference type="OrthoDB" id="621413at2759"/>